<dbReference type="InterPro" id="IPR036209">
    <property type="entry name" value="YwmB-like_sf"/>
</dbReference>
<dbReference type="STRING" id="1308866.J416_10016"/>
<sequence>MKYFLLCTIIISLFWWDDRLIESHATSVTEPLKDMLEAFEAAGLQADEAQITIKETMTIDDVQAFLQSIEGFTFKAQQTEQGTMKYSANRRESNHQDETLLLVQTQQNSQNYQLVYHMTNTSFTESMKKTYRQKITQVTKVLFSENMQSFACISASKNGIINVDSVLKNFTKRLNIQWMNKTEEMNFYTRTGYTSRWQQTVPSEENNMNVQFAVREGLAEKTTITLGTPILVHEY</sequence>
<comment type="caution">
    <text evidence="1">The sequence shown here is derived from an EMBL/GenBank/DDBJ whole genome shotgun (WGS) entry which is preliminary data.</text>
</comment>
<dbReference type="InterPro" id="IPR014794">
    <property type="entry name" value="DUF1779"/>
</dbReference>
<evidence type="ECO:0008006" key="3">
    <source>
        <dbReference type="Google" id="ProtNLM"/>
    </source>
</evidence>
<dbReference type="Pfam" id="PF08680">
    <property type="entry name" value="DUF1779"/>
    <property type="match status" value="1"/>
</dbReference>
<keyword evidence="2" id="KW-1185">Reference proteome</keyword>
<dbReference type="SUPFAM" id="SSF143842">
    <property type="entry name" value="YwmB-like"/>
    <property type="match status" value="1"/>
</dbReference>
<accession>N4WBF4</accession>
<evidence type="ECO:0000313" key="2">
    <source>
        <dbReference type="Proteomes" id="UP000012283"/>
    </source>
</evidence>
<dbReference type="Gene3D" id="3.30.360.40">
    <property type="entry name" value="YwmB-like"/>
    <property type="match status" value="1"/>
</dbReference>
<gene>
    <name evidence="1" type="ORF">J416_10016</name>
</gene>
<name>N4WBF4_9BACI</name>
<proteinExistence type="predicted"/>
<dbReference type="AlphaFoldDB" id="N4WBF4"/>
<dbReference type="RefSeq" id="WP_003469630.1">
    <property type="nucleotide sequence ID" value="NZ_APML01000039.1"/>
</dbReference>
<dbReference type="eggNOG" id="ENOG5032U0Z">
    <property type="taxonomic scope" value="Bacteria"/>
</dbReference>
<dbReference type="EMBL" id="APML01000039">
    <property type="protein sequence ID" value="ENH96559.1"/>
    <property type="molecule type" value="Genomic_DNA"/>
</dbReference>
<dbReference type="Proteomes" id="UP000012283">
    <property type="component" value="Unassembled WGS sequence"/>
</dbReference>
<evidence type="ECO:0000313" key="1">
    <source>
        <dbReference type="EMBL" id="ENH96559.1"/>
    </source>
</evidence>
<dbReference type="PATRIC" id="fig|1308866.3.peg.2032"/>
<organism evidence="1 2">
    <name type="scientific">Gracilibacillus halophilus YIM-C55.5</name>
    <dbReference type="NCBI Taxonomy" id="1308866"/>
    <lineage>
        <taxon>Bacteria</taxon>
        <taxon>Bacillati</taxon>
        <taxon>Bacillota</taxon>
        <taxon>Bacilli</taxon>
        <taxon>Bacillales</taxon>
        <taxon>Bacillaceae</taxon>
        <taxon>Gracilibacillus</taxon>
    </lineage>
</organism>
<protein>
    <recommendedName>
        <fullName evidence="3">TATA-box binding</fullName>
    </recommendedName>
</protein>
<reference evidence="1 2" key="1">
    <citation type="submission" date="2013-03" db="EMBL/GenBank/DDBJ databases">
        <title>Draft genome sequence of Gracibacillus halophilus YIM-C55.5, a moderately halophilic and thermophilic organism from the Xiaochaidamu salt lake.</title>
        <authorList>
            <person name="Sugumar T."/>
            <person name="Polireddy D.R."/>
            <person name="Antony A."/>
            <person name="Madhava Y.R."/>
            <person name="Sivakumar N."/>
        </authorList>
    </citation>
    <scope>NUCLEOTIDE SEQUENCE [LARGE SCALE GENOMIC DNA]</scope>
    <source>
        <strain evidence="1 2">YIM-C55.5</strain>
    </source>
</reference>
<dbReference type="Gene3D" id="3.30.2030.10">
    <property type="entry name" value="YwmB-like"/>
    <property type="match status" value="1"/>
</dbReference>